<keyword evidence="1" id="KW-0472">Membrane</keyword>
<accession>A0A8J5S9B2</accession>
<evidence type="ECO:0000313" key="3">
    <source>
        <dbReference type="Proteomes" id="UP000729402"/>
    </source>
</evidence>
<gene>
    <name evidence="2" type="ORF">GUJ93_ZPchr0001g29867</name>
</gene>
<evidence type="ECO:0000313" key="2">
    <source>
        <dbReference type="EMBL" id="KAG8051864.1"/>
    </source>
</evidence>
<protein>
    <submittedName>
        <fullName evidence="2">Uncharacterized protein</fullName>
    </submittedName>
</protein>
<dbReference type="EMBL" id="JAAALK010000288">
    <property type="protein sequence ID" value="KAG8051864.1"/>
    <property type="molecule type" value="Genomic_DNA"/>
</dbReference>
<organism evidence="2 3">
    <name type="scientific">Zizania palustris</name>
    <name type="common">Northern wild rice</name>
    <dbReference type="NCBI Taxonomy" id="103762"/>
    <lineage>
        <taxon>Eukaryota</taxon>
        <taxon>Viridiplantae</taxon>
        <taxon>Streptophyta</taxon>
        <taxon>Embryophyta</taxon>
        <taxon>Tracheophyta</taxon>
        <taxon>Spermatophyta</taxon>
        <taxon>Magnoliopsida</taxon>
        <taxon>Liliopsida</taxon>
        <taxon>Poales</taxon>
        <taxon>Poaceae</taxon>
        <taxon>BOP clade</taxon>
        <taxon>Oryzoideae</taxon>
        <taxon>Oryzeae</taxon>
        <taxon>Zizaniinae</taxon>
        <taxon>Zizania</taxon>
    </lineage>
</organism>
<evidence type="ECO:0000256" key="1">
    <source>
        <dbReference type="SAM" id="Phobius"/>
    </source>
</evidence>
<keyword evidence="1" id="KW-0812">Transmembrane</keyword>
<dbReference type="Proteomes" id="UP000729402">
    <property type="component" value="Unassembled WGS sequence"/>
</dbReference>
<reference evidence="2" key="1">
    <citation type="journal article" date="2021" name="bioRxiv">
        <title>Whole Genome Assembly and Annotation of Northern Wild Rice, Zizania palustris L., Supports a Whole Genome Duplication in the Zizania Genus.</title>
        <authorList>
            <person name="Haas M."/>
            <person name="Kono T."/>
            <person name="Macchietto M."/>
            <person name="Millas R."/>
            <person name="McGilp L."/>
            <person name="Shao M."/>
            <person name="Duquette J."/>
            <person name="Hirsch C.N."/>
            <person name="Kimball J."/>
        </authorList>
    </citation>
    <scope>NUCLEOTIDE SEQUENCE</scope>
    <source>
        <tissue evidence="2">Fresh leaf tissue</tissue>
    </source>
</reference>
<proteinExistence type="predicted"/>
<comment type="caution">
    <text evidence="2">The sequence shown here is derived from an EMBL/GenBank/DDBJ whole genome shotgun (WGS) entry which is preliminary data.</text>
</comment>
<reference evidence="2" key="2">
    <citation type="submission" date="2021-02" db="EMBL/GenBank/DDBJ databases">
        <authorList>
            <person name="Kimball J.A."/>
            <person name="Haas M.W."/>
            <person name="Macchietto M."/>
            <person name="Kono T."/>
            <person name="Duquette J."/>
            <person name="Shao M."/>
        </authorList>
    </citation>
    <scope>NUCLEOTIDE SEQUENCE</scope>
    <source>
        <tissue evidence="2">Fresh leaf tissue</tissue>
    </source>
</reference>
<sequence>MYAYLLRSVAVRRDGASVVASPRLWAFGAALGPVVATICVLMYAYLFRSVVVWRRFWAVDAADGRSAPLLGVLRRGGMIGSASGVRRPATRLDCGRRRGGRSAGGVDAVAARRWASARWQLGDGGGLTEEISLHGRNCMEGNQVID</sequence>
<feature type="transmembrane region" description="Helical" evidence="1">
    <location>
        <begin position="24"/>
        <end position="46"/>
    </location>
</feature>
<dbReference type="AlphaFoldDB" id="A0A8J5S9B2"/>
<keyword evidence="1" id="KW-1133">Transmembrane helix</keyword>
<name>A0A8J5S9B2_ZIZPA</name>
<keyword evidence="3" id="KW-1185">Reference proteome</keyword>